<organism evidence="1 2">
    <name type="scientific">Parabacteroides distasonis</name>
    <dbReference type="NCBI Taxonomy" id="823"/>
    <lineage>
        <taxon>Bacteria</taxon>
        <taxon>Pseudomonadati</taxon>
        <taxon>Bacteroidota</taxon>
        <taxon>Bacteroidia</taxon>
        <taxon>Bacteroidales</taxon>
        <taxon>Tannerellaceae</taxon>
        <taxon>Parabacteroides</taxon>
    </lineage>
</organism>
<accession>A0A174W679</accession>
<protein>
    <submittedName>
        <fullName evidence="1">Uncharacterized protein</fullName>
    </submittedName>
</protein>
<evidence type="ECO:0000313" key="2">
    <source>
        <dbReference type="Proteomes" id="UP000095332"/>
    </source>
</evidence>
<reference evidence="1 2" key="1">
    <citation type="submission" date="2015-09" db="EMBL/GenBank/DDBJ databases">
        <authorList>
            <consortium name="Pathogen Informatics"/>
        </authorList>
    </citation>
    <scope>NUCLEOTIDE SEQUENCE [LARGE SCALE GENOMIC DNA]</scope>
    <source>
        <strain evidence="1 2">2789STDY5834948</strain>
    </source>
</reference>
<gene>
    <name evidence="1" type="ORF">ERS852560_02615</name>
</gene>
<dbReference type="Proteomes" id="UP000095332">
    <property type="component" value="Unassembled WGS sequence"/>
</dbReference>
<proteinExistence type="predicted"/>
<name>A0A174W679_PARDI</name>
<dbReference type="EMBL" id="CZBM01000011">
    <property type="protein sequence ID" value="CUQ39730.1"/>
    <property type="molecule type" value="Genomic_DNA"/>
</dbReference>
<dbReference type="AlphaFoldDB" id="A0A174W679"/>
<evidence type="ECO:0000313" key="1">
    <source>
        <dbReference type="EMBL" id="CUQ39730.1"/>
    </source>
</evidence>
<sequence>MNFEEFKEQVFKLPEEILSIEGNRYQLHPIEDDKLPFLRKDRRKKENAAKKEKLDLHKLYKFYTEGCCHTTTEAQDFGLGGKQSPAVAVIKAIKQN</sequence>